<dbReference type="Proteomes" id="UP000237968">
    <property type="component" value="Unassembled WGS sequence"/>
</dbReference>
<sequence length="400" mass="43854">MARNVIKINLELERIYCHEEGDGWGSAEPYLWVVFFKLDGETVQLTESLTLSGTAVTHDTPGSHGNLGDAEVGVGDEVTIPAALGEWETLLKPIATPVRRANAAVDLGGVVGAVVILMEEDNVTDEGAEAGHQALNAAVRDALQAVIDTRSLTSEDQSEAELDGLGGAIEAKVREAVINQRDIFEELWSWLNPDDTIGTKVFIFDHDELEPGTTRSFSHRWRDEGDWEICGHITSAALCPANALGDLATRELAAAELPSGLADMRAFRDGVYREMPGLARWFALVERHSTRVVRLALTRPELMVSARKMLEWGVLIARDQESTLSVEHVRHAERLLLALAEHRNRRARVDARRALSMLATLEGKTHQQALQLLAGTAPVRRPNIAMKLRARSLALPKLGA</sequence>
<keyword evidence="2" id="KW-1185">Reference proteome</keyword>
<gene>
    <name evidence="1" type="ORF">ENSA5_12030</name>
</gene>
<evidence type="ECO:0000313" key="2">
    <source>
        <dbReference type="Proteomes" id="UP000237968"/>
    </source>
</evidence>
<dbReference type="EMBL" id="PVNK01000068">
    <property type="protein sequence ID" value="PRQ03834.1"/>
    <property type="molecule type" value="Genomic_DNA"/>
</dbReference>
<protein>
    <submittedName>
        <fullName evidence="1">Uncharacterized protein</fullName>
    </submittedName>
</protein>
<proteinExistence type="predicted"/>
<comment type="caution">
    <text evidence="1">The sequence shown here is derived from an EMBL/GenBank/DDBJ whole genome shotgun (WGS) entry which is preliminary data.</text>
</comment>
<dbReference type="AlphaFoldDB" id="A0A2S9YFF3"/>
<name>A0A2S9YFF3_9BACT</name>
<reference evidence="1 2" key="1">
    <citation type="submission" date="2018-03" db="EMBL/GenBank/DDBJ databases">
        <title>Draft Genome Sequences of the Obligatory Marine Myxobacteria Enhygromyxa salina SWB005.</title>
        <authorList>
            <person name="Poehlein A."/>
            <person name="Moghaddam J.A."/>
            <person name="Harms H."/>
            <person name="Alanjari M."/>
            <person name="Koenig G.M."/>
            <person name="Daniel R."/>
            <person name="Schaeberle T.F."/>
        </authorList>
    </citation>
    <scope>NUCLEOTIDE SEQUENCE [LARGE SCALE GENOMIC DNA]</scope>
    <source>
        <strain evidence="1 2">SWB005</strain>
    </source>
</reference>
<organism evidence="1 2">
    <name type="scientific">Enhygromyxa salina</name>
    <dbReference type="NCBI Taxonomy" id="215803"/>
    <lineage>
        <taxon>Bacteria</taxon>
        <taxon>Pseudomonadati</taxon>
        <taxon>Myxococcota</taxon>
        <taxon>Polyangia</taxon>
        <taxon>Nannocystales</taxon>
        <taxon>Nannocystaceae</taxon>
        <taxon>Enhygromyxa</taxon>
    </lineage>
</organism>
<accession>A0A2S9YFF3</accession>
<dbReference type="RefSeq" id="WP_181197429.1">
    <property type="nucleotide sequence ID" value="NZ_PVNK01000068.1"/>
</dbReference>
<evidence type="ECO:0000313" key="1">
    <source>
        <dbReference type="EMBL" id="PRQ03834.1"/>
    </source>
</evidence>